<evidence type="ECO:0000313" key="1">
    <source>
        <dbReference type="EMBL" id="EFV02453.1"/>
    </source>
</evidence>
<name>E6MEC8_9FIRM</name>
<sequence length="54" mass="6265">MTETTNHFVDEKQVKLLLSFFRDSLAGALKEKDPAKKNAILRKMLLLLQNYIDD</sequence>
<dbReference type="AlphaFoldDB" id="E6MEC8"/>
<organism evidence="1 2">
    <name type="scientific">Pseudoramibacter alactolyticus ATCC 23263</name>
    <dbReference type="NCBI Taxonomy" id="887929"/>
    <lineage>
        <taxon>Bacteria</taxon>
        <taxon>Bacillati</taxon>
        <taxon>Bacillota</taxon>
        <taxon>Clostridia</taxon>
        <taxon>Eubacteriales</taxon>
        <taxon>Eubacteriaceae</taxon>
        <taxon>Pseudoramibacter</taxon>
    </lineage>
</organism>
<dbReference type="HOGENOM" id="CLU_3046972_0_0_9"/>
<keyword evidence="2" id="KW-1185">Reference proteome</keyword>
<gene>
    <name evidence="1" type="ORF">HMP0721_0361</name>
</gene>
<proteinExistence type="predicted"/>
<evidence type="ECO:0000313" key="2">
    <source>
        <dbReference type="Proteomes" id="UP000004754"/>
    </source>
</evidence>
<dbReference type="RefSeq" id="WP_006597780.1">
    <property type="nucleotide sequence ID" value="NZ_GL622359.1"/>
</dbReference>
<comment type="caution">
    <text evidence="1">The sequence shown here is derived from an EMBL/GenBank/DDBJ whole genome shotgun (WGS) entry which is preliminary data.</text>
</comment>
<dbReference type="EMBL" id="AEQN01000007">
    <property type="protein sequence ID" value="EFV02453.1"/>
    <property type="molecule type" value="Genomic_DNA"/>
</dbReference>
<dbReference type="STRING" id="887929.HMP0721_0361"/>
<protein>
    <submittedName>
        <fullName evidence="1">Uncharacterized protein</fullName>
    </submittedName>
</protein>
<dbReference type="Proteomes" id="UP000004754">
    <property type="component" value="Unassembled WGS sequence"/>
</dbReference>
<accession>E6MEC8</accession>
<reference evidence="1 2" key="1">
    <citation type="submission" date="2010-12" db="EMBL/GenBank/DDBJ databases">
        <authorList>
            <person name="Muzny D."/>
            <person name="Qin X."/>
            <person name="Deng J."/>
            <person name="Jiang H."/>
            <person name="Liu Y."/>
            <person name="Qu J."/>
            <person name="Song X.-Z."/>
            <person name="Zhang L."/>
            <person name="Thornton R."/>
            <person name="Coyle M."/>
            <person name="Francisco L."/>
            <person name="Jackson L."/>
            <person name="Javaid M."/>
            <person name="Korchina V."/>
            <person name="Kovar C."/>
            <person name="Mata R."/>
            <person name="Mathew T."/>
            <person name="Ngo R."/>
            <person name="Nguyen L."/>
            <person name="Nguyen N."/>
            <person name="Okwuonu G."/>
            <person name="Ongeri F."/>
            <person name="Pham C."/>
            <person name="Simmons D."/>
            <person name="Wilczek-Boney K."/>
            <person name="Hale W."/>
            <person name="Jakkamsetti A."/>
            <person name="Pham P."/>
            <person name="Ruth R."/>
            <person name="San Lucas F."/>
            <person name="Warren J."/>
            <person name="Zhang J."/>
            <person name="Zhao Z."/>
            <person name="Zhou C."/>
            <person name="Zhu D."/>
            <person name="Lee S."/>
            <person name="Bess C."/>
            <person name="Blankenburg K."/>
            <person name="Forbes L."/>
            <person name="Fu Q."/>
            <person name="Gubbala S."/>
            <person name="Hirani K."/>
            <person name="Jayaseelan J.C."/>
            <person name="Lara F."/>
            <person name="Munidasa M."/>
            <person name="Palculict T."/>
            <person name="Patil S."/>
            <person name="Pu L.-L."/>
            <person name="Saada N."/>
            <person name="Tang L."/>
            <person name="Weissenberger G."/>
            <person name="Zhu Y."/>
            <person name="Hemphill L."/>
            <person name="Shang Y."/>
            <person name="Youmans B."/>
            <person name="Ayvaz T."/>
            <person name="Ross M."/>
            <person name="Santibanez J."/>
            <person name="Aqrawi P."/>
            <person name="Gross S."/>
            <person name="Joshi V."/>
            <person name="Fowler G."/>
            <person name="Nazareth L."/>
            <person name="Reid J."/>
            <person name="Worley K."/>
            <person name="Petrosino J."/>
            <person name="Highlander S."/>
            <person name="Gibbs R."/>
        </authorList>
    </citation>
    <scope>NUCLEOTIDE SEQUENCE [LARGE SCALE GENOMIC DNA]</scope>
    <source>
        <strain evidence="1 2">ATCC 23263</strain>
    </source>
</reference>